<dbReference type="PANTHER" id="PTHR21495">
    <property type="entry name" value="NUCLEOPORIN-RELATED"/>
    <property type="match status" value="1"/>
</dbReference>
<dbReference type="InterPro" id="IPR004265">
    <property type="entry name" value="Dirigent"/>
</dbReference>
<dbReference type="EnsemblPlants" id="OBART10G06170.1">
    <property type="protein sequence ID" value="OBART10G06170.1"/>
    <property type="gene ID" value="OBART10G06170"/>
</dbReference>
<name>A0A0D3HCD9_9ORYZ</name>
<evidence type="ECO:0000256" key="2">
    <source>
        <dbReference type="ARBA" id="ARBA00011738"/>
    </source>
</evidence>
<keyword evidence="3 4" id="KW-0964">Secreted</keyword>
<dbReference type="STRING" id="65489.A0A0D3HCD9"/>
<dbReference type="Pfam" id="PF03018">
    <property type="entry name" value="Dirigent"/>
    <property type="match status" value="1"/>
</dbReference>
<dbReference type="Gramene" id="OBART10G06170.1">
    <property type="protein sequence ID" value="OBART10G06170.1"/>
    <property type="gene ID" value="OBART10G06170"/>
</dbReference>
<dbReference type="Gene3D" id="2.40.480.10">
    <property type="entry name" value="Allene oxide cyclase-like"/>
    <property type="match status" value="1"/>
</dbReference>
<comment type="subcellular location">
    <subcellularLocation>
        <location evidence="4">Secreted</location>
        <location evidence="4">Extracellular space</location>
        <location evidence="4">Apoplast</location>
    </subcellularLocation>
</comment>
<dbReference type="AlphaFoldDB" id="A0A0D3HCD9"/>
<reference evidence="5" key="2">
    <citation type="submission" date="2015-03" db="UniProtKB">
        <authorList>
            <consortium name="EnsemblPlants"/>
        </authorList>
    </citation>
    <scope>IDENTIFICATION</scope>
</reference>
<comment type="function">
    <text evidence="4">Dirigent proteins impart stereoselectivity on the phenoxy radical-coupling reaction, yielding optically active lignans from two molecules of coniferyl alcohol in the biosynthesis of lignans, flavonolignans, and alkaloids and thus plays a central role in plant secondary metabolism.</text>
</comment>
<keyword evidence="6" id="KW-1185">Reference proteome</keyword>
<dbReference type="GO" id="GO:0009699">
    <property type="term" value="P:phenylpropanoid biosynthetic process"/>
    <property type="evidence" value="ECO:0007669"/>
    <property type="project" value="UniProtKB-ARBA"/>
</dbReference>
<dbReference type="PaxDb" id="65489-OBART10G06170.1"/>
<evidence type="ECO:0000256" key="1">
    <source>
        <dbReference type="ARBA" id="ARBA00010746"/>
    </source>
</evidence>
<comment type="subunit">
    <text evidence="2 4">Homodimer.</text>
</comment>
<protein>
    <recommendedName>
        <fullName evidence="4">Dirigent protein</fullName>
    </recommendedName>
</protein>
<evidence type="ECO:0000313" key="5">
    <source>
        <dbReference type="EnsemblPlants" id="OBART10G06170.1"/>
    </source>
</evidence>
<dbReference type="InterPro" id="IPR044859">
    <property type="entry name" value="Allene_oxi_cyc_Dirigent"/>
</dbReference>
<organism evidence="5">
    <name type="scientific">Oryza barthii</name>
    <dbReference type="NCBI Taxonomy" id="65489"/>
    <lineage>
        <taxon>Eukaryota</taxon>
        <taxon>Viridiplantae</taxon>
        <taxon>Streptophyta</taxon>
        <taxon>Embryophyta</taxon>
        <taxon>Tracheophyta</taxon>
        <taxon>Spermatophyta</taxon>
        <taxon>Magnoliopsida</taxon>
        <taxon>Liliopsida</taxon>
        <taxon>Poales</taxon>
        <taxon>Poaceae</taxon>
        <taxon>BOP clade</taxon>
        <taxon>Oryzoideae</taxon>
        <taxon>Oryzeae</taxon>
        <taxon>Oryzinae</taxon>
        <taxon>Oryza</taxon>
    </lineage>
</organism>
<sequence length="204" mass="22121">MATYSSSALFILFLLPTFLSMAASTYYDICPVECGCPDQNEVTMHLYLHQFVAGANHPNRNEEFVIASSYPNGFGTTLVDDWYLTATTNPNDNIVARAQGMHVQAGQSNANMWYTSHNIVFQDDRFKGSTLQVMGIIAASSGEWSVIGGTGEFSMAHGSIKFTTDPSSTSEDAVRELNIRAIYSADNPQAARGTASVANATRLP</sequence>
<keyword evidence="4" id="KW-0052">Apoplast</keyword>
<proteinExistence type="inferred from homology"/>
<evidence type="ECO:0000313" key="6">
    <source>
        <dbReference type="Proteomes" id="UP000026960"/>
    </source>
</evidence>
<feature type="chain" id="PRO_5008190717" description="Dirigent protein" evidence="4">
    <location>
        <begin position="25"/>
        <end position="204"/>
    </location>
</feature>
<evidence type="ECO:0000256" key="4">
    <source>
        <dbReference type="RuleBase" id="RU363099"/>
    </source>
</evidence>
<keyword evidence="4" id="KW-0732">Signal</keyword>
<dbReference type="eggNOG" id="ENOG502R4AE">
    <property type="taxonomic scope" value="Eukaryota"/>
</dbReference>
<evidence type="ECO:0000256" key="3">
    <source>
        <dbReference type="ARBA" id="ARBA00022525"/>
    </source>
</evidence>
<accession>A0A0D3HCD9</accession>
<dbReference type="HOGENOM" id="CLU_078923_2_0_1"/>
<reference evidence="5" key="1">
    <citation type="journal article" date="2009" name="Rice">
        <title>De Novo Next Generation Sequencing of Plant Genomes.</title>
        <authorList>
            <person name="Rounsley S."/>
            <person name="Marri P.R."/>
            <person name="Yu Y."/>
            <person name="He R."/>
            <person name="Sisneros N."/>
            <person name="Goicoechea J.L."/>
            <person name="Lee S.J."/>
            <person name="Angelova A."/>
            <person name="Kudrna D."/>
            <person name="Luo M."/>
            <person name="Affourtit J."/>
            <person name="Desany B."/>
            <person name="Knight J."/>
            <person name="Niazi F."/>
            <person name="Egholm M."/>
            <person name="Wing R.A."/>
        </authorList>
    </citation>
    <scope>NUCLEOTIDE SEQUENCE [LARGE SCALE GENOMIC DNA]</scope>
    <source>
        <strain evidence="5">cv. IRGC 105608</strain>
    </source>
</reference>
<dbReference type="GO" id="GO:0048046">
    <property type="term" value="C:apoplast"/>
    <property type="evidence" value="ECO:0007669"/>
    <property type="project" value="UniProtKB-SubCell"/>
</dbReference>
<dbReference type="Proteomes" id="UP000026960">
    <property type="component" value="Chromosome 10"/>
</dbReference>
<feature type="signal peptide" evidence="4">
    <location>
        <begin position="1"/>
        <end position="24"/>
    </location>
</feature>
<comment type="similarity">
    <text evidence="1 4">Belongs to the plant dirigent protein family.</text>
</comment>